<organism evidence="1 2">
    <name type="scientific">Flexibacter flexilis DSM 6793</name>
    <dbReference type="NCBI Taxonomy" id="927664"/>
    <lineage>
        <taxon>Bacteria</taxon>
        <taxon>Pseudomonadati</taxon>
        <taxon>Bacteroidota</taxon>
        <taxon>Cytophagia</taxon>
        <taxon>Cytophagales</taxon>
        <taxon>Flexibacteraceae</taxon>
        <taxon>Flexibacter</taxon>
    </lineage>
</organism>
<evidence type="ECO:0000313" key="1">
    <source>
        <dbReference type="EMBL" id="SFC02100.1"/>
    </source>
</evidence>
<dbReference type="AlphaFoldDB" id="A0A1I1FYU7"/>
<sequence length="154" mass="17296">MLQKTTWMLSLLTGISLMVSCGNEITELPIRSATYIYKNTLPETIQLNVKNHYNSSSFLINPQDSVRIDEKGELPNPFHGESIGNVIGDTVSISFGENKCTVYFKDFSSGTFGGNGVFSLEEYDNYTKELVNQRSYTLRYSIDSADYKKATTCK</sequence>
<dbReference type="PROSITE" id="PS51257">
    <property type="entry name" value="PROKAR_LIPOPROTEIN"/>
    <property type="match status" value="1"/>
</dbReference>
<name>A0A1I1FYU7_9BACT</name>
<dbReference type="EMBL" id="FOLE01000002">
    <property type="protein sequence ID" value="SFC02100.1"/>
    <property type="molecule type" value="Genomic_DNA"/>
</dbReference>
<dbReference type="STRING" id="927664.SAMN05421780_102298"/>
<evidence type="ECO:0008006" key="3">
    <source>
        <dbReference type="Google" id="ProtNLM"/>
    </source>
</evidence>
<evidence type="ECO:0000313" key="2">
    <source>
        <dbReference type="Proteomes" id="UP000199514"/>
    </source>
</evidence>
<keyword evidence="2" id="KW-1185">Reference proteome</keyword>
<protein>
    <recommendedName>
        <fullName evidence="3">Lipoprotein</fullName>
    </recommendedName>
</protein>
<dbReference type="Proteomes" id="UP000199514">
    <property type="component" value="Unassembled WGS sequence"/>
</dbReference>
<accession>A0A1I1FYU7</accession>
<gene>
    <name evidence="1" type="ORF">SAMN05421780_102298</name>
</gene>
<proteinExistence type="predicted"/>
<reference evidence="1 2" key="1">
    <citation type="submission" date="2016-10" db="EMBL/GenBank/DDBJ databases">
        <authorList>
            <person name="de Groot N.N."/>
        </authorList>
    </citation>
    <scope>NUCLEOTIDE SEQUENCE [LARGE SCALE GENOMIC DNA]</scope>
    <source>
        <strain evidence="1 2">DSM 6793</strain>
    </source>
</reference>